<evidence type="ECO:0000256" key="1">
    <source>
        <dbReference type="SAM" id="MobiDB-lite"/>
    </source>
</evidence>
<feature type="compositionally biased region" description="Low complexity" evidence="1">
    <location>
        <begin position="261"/>
        <end position="274"/>
    </location>
</feature>
<evidence type="ECO:0000313" key="2">
    <source>
        <dbReference type="EMBL" id="RAQ96364.1"/>
    </source>
</evidence>
<dbReference type="RefSeq" id="WP_112429887.1">
    <property type="nucleotide sequence ID" value="NZ_MCIF01000002.1"/>
</dbReference>
<keyword evidence="3" id="KW-1185">Reference proteome</keyword>
<proteinExistence type="predicted"/>
<protein>
    <submittedName>
        <fullName evidence="2">Uncharacterized protein</fullName>
    </submittedName>
</protein>
<reference evidence="2 3" key="1">
    <citation type="submission" date="2016-08" db="EMBL/GenBank/DDBJ databases">
        <title>Analysis of Carbohydrate Active Enzymes in Thermogemmatispora T81 Reveals Carbohydrate Degradation Ability.</title>
        <authorList>
            <person name="Tomazini A."/>
            <person name="Lal S."/>
            <person name="Stott M."/>
            <person name="Henrissat B."/>
            <person name="Polikarpov I."/>
            <person name="Sparling R."/>
            <person name="Levin D.B."/>
        </authorList>
    </citation>
    <scope>NUCLEOTIDE SEQUENCE [LARGE SCALE GENOMIC DNA]</scope>
    <source>
        <strain evidence="2 3">T81</strain>
    </source>
</reference>
<organism evidence="2 3">
    <name type="scientific">Thermogemmatispora tikiterensis</name>
    <dbReference type="NCBI Taxonomy" id="1825093"/>
    <lineage>
        <taxon>Bacteria</taxon>
        <taxon>Bacillati</taxon>
        <taxon>Chloroflexota</taxon>
        <taxon>Ktedonobacteria</taxon>
        <taxon>Thermogemmatisporales</taxon>
        <taxon>Thermogemmatisporaceae</taxon>
        <taxon>Thermogemmatispora</taxon>
    </lineage>
</organism>
<feature type="compositionally biased region" description="Acidic residues" evidence="1">
    <location>
        <begin position="250"/>
        <end position="260"/>
    </location>
</feature>
<evidence type="ECO:0000313" key="3">
    <source>
        <dbReference type="Proteomes" id="UP000248706"/>
    </source>
</evidence>
<feature type="compositionally biased region" description="Low complexity" evidence="1">
    <location>
        <begin position="104"/>
        <end position="119"/>
    </location>
</feature>
<feature type="compositionally biased region" description="Acidic residues" evidence="1">
    <location>
        <begin position="275"/>
        <end position="298"/>
    </location>
</feature>
<feature type="region of interest" description="Disordered" evidence="1">
    <location>
        <begin position="250"/>
        <end position="326"/>
    </location>
</feature>
<feature type="compositionally biased region" description="Acidic residues" evidence="1">
    <location>
        <begin position="311"/>
        <end position="321"/>
    </location>
</feature>
<comment type="caution">
    <text evidence="2">The sequence shown here is derived from an EMBL/GenBank/DDBJ whole genome shotgun (WGS) entry which is preliminary data.</text>
</comment>
<accession>A0A328VMM6</accession>
<name>A0A328VMM6_9CHLR</name>
<dbReference type="OrthoDB" id="152372at2"/>
<sequence length="418" mass="46474">MDEAVEKERTSTNGAYIWFHYKTQFAAQGRLHVIQMEVPVPVNASAEERERLLQEALAGLDQFSARLEQRLNQTSTPRKAPGEEGGRNGPSRPTGPREPPAEMRPSTSARPASAPVAPVENRMPPSASQLRRRMAPALPSTPGVFGNLNSDLTLPQFLQILRDNFNIDSKHAMRLLGVRSLSNINLREALDQLRYLLAQHSSAAGRTASASTSAPSSSVSASVSLSEQAYPAVFSQRELSQGRVREELIVEEESEEEEQASAEASHSSLPSQEQQFEDEDSQREEQEYVFDEEGDEPGQWDQEQGGGYEREDGDEGEELNLEDTGRRQLSLQERIHARTLLNKMREARGGTPASQARLTVLWNVIGEQISEDELRELIGRIWGVTALKQLSIDQVEALISWAKQDNFDRDVAAILALH</sequence>
<dbReference type="EMBL" id="MCIF01000002">
    <property type="protein sequence ID" value="RAQ96364.1"/>
    <property type="molecule type" value="Genomic_DNA"/>
</dbReference>
<dbReference type="Proteomes" id="UP000248706">
    <property type="component" value="Unassembled WGS sequence"/>
</dbReference>
<dbReference type="AlphaFoldDB" id="A0A328VMM6"/>
<feature type="region of interest" description="Disordered" evidence="1">
    <location>
        <begin position="72"/>
        <end position="128"/>
    </location>
</feature>
<gene>
    <name evidence="2" type="ORF">A4R35_12530</name>
</gene>